<dbReference type="EC" id="3.1.3.70" evidence="4"/>
<dbReference type="NCBIfam" id="TIGR01486">
    <property type="entry name" value="HAD-SF-IIB-MPGP"/>
    <property type="match status" value="1"/>
</dbReference>
<dbReference type="EMBL" id="CP047423">
    <property type="protein sequence ID" value="QPD05240.1"/>
    <property type="molecule type" value="Genomic_DNA"/>
</dbReference>
<dbReference type="Proteomes" id="UP000593737">
    <property type="component" value="Chromosome"/>
</dbReference>
<evidence type="ECO:0000256" key="1">
    <source>
        <dbReference type="ARBA" id="ARBA00022723"/>
    </source>
</evidence>
<dbReference type="PANTHER" id="PTHR10000">
    <property type="entry name" value="PHOSPHOSERINE PHOSPHATASE"/>
    <property type="match status" value="1"/>
</dbReference>
<evidence type="ECO:0000313" key="4">
    <source>
        <dbReference type="EMBL" id="QPD05240.1"/>
    </source>
</evidence>
<dbReference type="SFLD" id="SFLDS00003">
    <property type="entry name" value="Haloacid_Dehalogenase"/>
    <property type="match status" value="1"/>
</dbReference>
<keyword evidence="3" id="KW-0460">Magnesium</keyword>
<accession>A0A7S8FG05</accession>
<dbReference type="InterPro" id="IPR036412">
    <property type="entry name" value="HAD-like_sf"/>
</dbReference>
<dbReference type="GO" id="GO:0051479">
    <property type="term" value="P:mannosylglycerate biosynthetic process"/>
    <property type="evidence" value="ECO:0007669"/>
    <property type="project" value="InterPro"/>
</dbReference>
<dbReference type="SFLD" id="SFLDG01142">
    <property type="entry name" value="C2.B.2:_Mannosyl-3-phosphoglyc"/>
    <property type="match status" value="1"/>
</dbReference>
<dbReference type="Gene3D" id="3.40.50.1000">
    <property type="entry name" value="HAD superfamily/HAD-like"/>
    <property type="match status" value="1"/>
</dbReference>
<reference evidence="4 5" key="1">
    <citation type="journal article" date="2020" name="ISME J.">
        <title>Enrichment and physiological characterization of a novel comammox Nitrospira indicates ammonium inhibition of complete nitrification.</title>
        <authorList>
            <person name="Sakoula D."/>
            <person name="Koch H."/>
            <person name="Frank J."/>
            <person name="Jetten M.S.M."/>
            <person name="van Kessel M.A.H.J."/>
            <person name="Lucker S."/>
        </authorList>
    </citation>
    <scope>NUCLEOTIDE SEQUENCE [LARGE SCALE GENOMIC DNA]</scope>
    <source>
        <strain evidence="4">Comreactor17</strain>
    </source>
</reference>
<gene>
    <name evidence="4" type="ORF">Nkreftii_003014</name>
</gene>
<dbReference type="InterPro" id="IPR006381">
    <property type="entry name" value="HAD-SF-IIB-MPGP"/>
</dbReference>
<evidence type="ECO:0000256" key="2">
    <source>
        <dbReference type="ARBA" id="ARBA00022801"/>
    </source>
</evidence>
<dbReference type="GO" id="GO:0005829">
    <property type="term" value="C:cytosol"/>
    <property type="evidence" value="ECO:0007669"/>
    <property type="project" value="TreeGrafter"/>
</dbReference>
<dbReference type="PANTHER" id="PTHR10000:SF8">
    <property type="entry name" value="HAD SUPERFAMILY HYDROLASE-LIKE, TYPE 3"/>
    <property type="match status" value="1"/>
</dbReference>
<dbReference type="CDD" id="cd07507">
    <property type="entry name" value="HAD_Pase"/>
    <property type="match status" value="1"/>
</dbReference>
<keyword evidence="2 4" id="KW-0378">Hydrolase</keyword>
<dbReference type="AlphaFoldDB" id="A0A7S8FG05"/>
<dbReference type="GO" id="GO:0050531">
    <property type="term" value="F:mannosyl-3-phosphoglycerate phosphatase activity"/>
    <property type="evidence" value="ECO:0007669"/>
    <property type="project" value="UniProtKB-EC"/>
</dbReference>
<dbReference type="InterPro" id="IPR023214">
    <property type="entry name" value="HAD_sf"/>
</dbReference>
<keyword evidence="1" id="KW-0479">Metal-binding</keyword>
<proteinExistence type="predicted"/>
<protein>
    <submittedName>
        <fullName evidence="4">Glucosyl-3-phosphoglycerate/mannosyl-3-phosphogly cerate phosphatase</fullName>
        <ecNumber evidence="4">3.1.3.70</ecNumber>
    </submittedName>
</protein>
<dbReference type="SUPFAM" id="SSF56784">
    <property type="entry name" value="HAD-like"/>
    <property type="match status" value="1"/>
</dbReference>
<dbReference type="GO" id="GO:0000287">
    <property type="term" value="F:magnesium ion binding"/>
    <property type="evidence" value="ECO:0007669"/>
    <property type="project" value="TreeGrafter"/>
</dbReference>
<dbReference type="InterPro" id="IPR006379">
    <property type="entry name" value="HAD-SF_hydro_IIB"/>
</dbReference>
<dbReference type="SFLD" id="SFLDG01140">
    <property type="entry name" value="C2.B:_Phosphomannomutase_and_P"/>
    <property type="match status" value="1"/>
</dbReference>
<sequence length="284" mass="31780">MPSPRLSTIAEAPNTMVVFTDLDGTLLDGSTYSFDAAREALDALRARSIPIVVVSSKTRAEIEPLRSRLCNEHPFIVENGGAVFVPSNYFPFQLKAATIHDQYHIVGLGTSYPRLRRALKEIEQELEVELRGYGDMPVEEVVIRTGLSRQEAELAKQRDYDEPFVVENEHCTLEALAQAITTRGLRWTKGDRFHHLMGVQDKGQAVRYLIECYHRQVDRHRDRLITVGIGNSLNDLPMLKAVDRPVLVQQSDGSYEQDIKLPGLILAPGPGPIGWNRAVLSLLA</sequence>
<dbReference type="Gene3D" id="3.30.980.20">
    <property type="entry name" value="Putative mannosyl-3-phosphoglycerate phosphatase, domain 2"/>
    <property type="match status" value="1"/>
</dbReference>
<dbReference type="Pfam" id="PF08282">
    <property type="entry name" value="Hydrolase_3"/>
    <property type="match status" value="1"/>
</dbReference>
<name>A0A7S8FG05_9BACT</name>
<dbReference type="KEGG" id="nkf:Nkreftii_003014"/>
<dbReference type="NCBIfam" id="TIGR01484">
    <property type="entry name" value="HAD-SF-IIB"/>
    <property type="match status" value="1"/>
</dbReference>
<organism evidence="4 5">
    <name type="scientific">Candidatus Nitrospira kreftii</name>
    <dbReference type="NCBI Taxonomy" id="2652173"/>
    <lineage>
        <taxon>Bacteria</taxon>
        <taxon>Pseudomonadati</taxon>
        <taxon>Nitrospirota</taxon>
        <taxon>Nitrospiria</taxon>
        <taxon>Nitrospirales</taxon>
        <taxon>Nitrospiraceae</taxon>
        <taxon>Nitrospira</taxon>
    </lineage>
</organism>
<evidence type="ECO:0000256" key="3">
    <source>
        <dbReference type="ARBA" id="ARBA00022842"/>
    </source>
</evidence>
<evidence type="ECO:0000313" key="5">
    <source>
        <dbReference type="Proteomes" id="UP000593737"/>
    </source>
</evidence>